<name>A0A9N8E5L0_9STRA</name>
<dbReference type="OrthoDB" id="2678913at2759"/>
<dbReference type="AlphaFoldDB" id="A0A9N8E5L0"/>
<feature type="region of interest" description="Disordered" evidence="1">
    <location>
        <begin position="1"/>
        <end position="28"/>
    </location>
</feature>
<gene>
    <name evidence="2" type="ORF">SEMRO_522_G159651.1</name>
</gene>
<proteinExistence type="predicted"/>
<comment type="caution">
    <text evidence="2">The sequence shown here is derived from an EMBL/GenBank/DDBJ whole genome shotgun (WGS) entry which is preliminary data.</text>
</comment>
<accession>A0A9N8E5L0</accession>
<sequence>MARHHSRASLHAAHELFPTSDSTGHAGEDPISQKKLLVDHCEGVWNVEKNILGWIFDNGFGRTMQLLTPKIEKMLQAIRHIIHHKSCATTEFQSIIGKLQHATLGLPTKQTFITTLSPCLKSSHHSTGRIHIHTPSLLNKFNMKLLYLRGVIWKTQCYSKLSLLMRMLVKSSRIAYTVCTVRVNLSLSWPLDSSILGGMPYVALTGETLLTAMSSADSFTFQLIQQCASCTDNIMFVEYLLWGGYLFIL</sequence>
<reference evidence="2" key="1">
    <citation type="submission" date="2020-06" db="EMBL/GenBank/DDBJ databases">
        <authorList>
            <consortium name="Plant Systems Biology data submission"/>
        </authorList>
    </citation>
    <scope>NUCLEOTIDE SEQUENCE</scope>
    <source>
        <strain evidence="2">D6</strain>
    </source>
</reference>
<organism evidence="2 3">
    <name type="scientific">Seminavis robusta</name>
    <dbReference type="NCBI Taxonomy" id="568900"/>
    <lineage>
        <taxon>Eukaryota</taxon>
        <taxon>Sar</taxon>
        <taxon>Stramenopiles</taxon>
        <taxon>Ochrophyta</taxon>
        <taxon>Bacillariophyta</taxon>
        <taxon>Bacillariophyceae</taxon>
        <taxon>Bacillariophycidae</taxon>
        <taxon>Naviculales</taxon>
        <taxon>Naviculaceae</taxon>
        <taxon>Seminavis</taxon>
    </lineage>
</organism>
<dbReference type="EMBL" id="CAICTM010000521">
    <property type="protein sequence ID" value="CAB9512179.1"/>
    <property type="molecule type" value="Genomic_DNA"/>
</dbReference>
<evidence type="ECO:0000313" key="3">
    <source>
        <dbReference type="Proteomes" id="UP001153069"/>
    </source>
</evidence>
<keyword evidence="3" id="KW-1185">Reference proteome</keyword>
<protein>
    <submittedName>
        <fullName evidence="2">Uncharacterized protein</fullName>
    </submittedName>
</protein>
<evidence type="ECO:0000313" key="2">
    <source>
        <dbReference type="EMBL" id="CAB9512179.1"/>
    </source>
</evidence>
<evidence type="ECO:0000256" key="1">
    <source>
        <dbReference type="SAM" id="MobiDB-lite"/>
    </source>
</evidence>
<dbReference type="Proteomes" id="UP001153069">
    <property type="component" value="Unassembled WGS sequence"/>
</dbReference>